<evidence type="ECO:0000313" key="3">
    <source>
        <dbReference type="EMBL" id="KAJ7964046.1"/>
    </source>
</evidence>
<organism evidence="3 4">
    <name type="scientific">Quillaja saponaria</name>
    <name type="common">Soap bark tree</name>
    <dbReference type="NCBI Taxonomy" id="32244"/>
    <lineage>
        <taxon>Eukaryota</taxon>
        <taxon>Viridiplantae</taxon>
        <taxon>Streptophyta</taxon>
        <taxon>Embryophyta</taxon>
        <taxon>Tracheophyta</taxon>
        <taxon>Spermatophyta</taxon>
        <taxon>Magnoliopsida</taxon>
        <taxon>eudicotyledons</taxon>
        <taxon>Gunneridae</taxon>
        <taxon>Pentapetalae</taxon>
        <taxon>rosids</taxon>
        <taxon>fabids</taxon>
        <taxon>Fabales</taxon>
        <taxon>Quillajaceae</taxon>
        <taxon>Quillaja</taxon>
    </lineage>
</organism>
<proteinExistence type="predicted"/>
<evidence type="ECO:0000259" key="1">
    <source>
        <dbReference type="Pfam" id="PF05699"/>
    </source>
</evidence>
<dbReference type="InterPro" id="IPR012337">
    <property type="entry name" value="RNaseH-like_sf"/>
</dbReference>
<reference evidence="3" key="1">
    <citation type="journal article" date="2023" name="Science">
        <title>Elucidation of the pathway for biosynthesis of saponin adjuvants from the soapbark tree.</title>
        <authorList>
            <person name="Reed J."/>
            <person name="Orme A."/>
            <person name="El-Demerdash A."/>
            <person name="Owen C."/>
            <person name="Martin L.B.B."/>
            <person name="Misra R.C."/>
            <person name="Kikuchi S."/>
            <person name="Rejzek M."/>
            <person name="Martin A.C."/>
            <person name="Harkess A."/>
            <person name="Leebens-Mack J."/>
            <person name="Louveau T."/>
            <person name="Stephenson M.J."/>
            <person name="Osbourn A."/>
        </authorList>
    </citation>
    <scope>NUCLEOTIDE SEQUENCE</scope>
    <source>
        <strain evidence="3">S10</strain>
    </source>
</reference>
<dbReference type="GO" id="GO:0003677">
    <property type="term" value="F:DNA binding"/>
    <property type="evidence" value="ECO:0007669"/>
    <property type="project" value="InterPro"/>
</dbReference>
<feature type="domain" description="HAT C-terminal dimerisation" evidence="1">
    <location>
        <begin position="114"/>
        <end position="196"/>
    </location>
</feature>
<dbReference type="Proteomes" id="UP001163823">
    <property type="component" value="Chromosome 6"/>
</dbReference>
<dbReference type="EMBL" id="JARAOO010000006">
    <property type="protein sequence ID" value="KAJ7964046.1"/>
    <property type="molecule type" value="Genomic_DNA"/>
</dbReference>
<dbReference type="KEGG" id="qsa:O6P43_013915"/>
<name>A0AAD7PQ31_QUISA</name>
<protein>
    <submittedName>
        <fullName evidence="3">Zinc finger BED domain-containing protein</fullName>
    </submittedName>
</protein>
<evidence type="ECO:0000259" key="2">
    <source>
        <dbReference type="Pfam" id="PF14372"/>
    </source>
</evidence>
<dbReference type="PANTHER" id="PTHR23272:SF179">
    <property type="entry name" value="ZINC FINGER BED DOMAIN-CONTAINING PROTEIN RICESLEEPER 2-LIKE ISOFORM X1"/>
    <property type="match status" value="1"/>
</dbReference>
<dbReference type="InterPro" id="IPR025525">
    <property type="entry name" value="hAT-like_transposase_RNase-H"/>
</dbReference>
<evidence type="ECO:0000313" key="4">
    <source>
        <dbReference type="Proteomes" id="UP001163823"/>
    </source>
</evidence>
<dbReference type="InterPro" id="IPR008906">
    <property type="entry name" value="HATC_C_dom"/>
</dbReference>
<feature type="domain" description="hAT-like transposase RNase-H fold" evidence="2">
    <location>
        <begin position="1"/>
        <end position="66"/>
    </location>
</feature>
<dbReference type="AlphaFoldDB" id="A0AAD7PQ31"/>
<accession>A0AAD7PQ31</accession>
<gene>
    <name evidence="3" type="ORF">O6P43_013915</name>
</gene>
<dbReference type="Pfam" id="PF14372">
    <property type="entry name" value="hAT-like_RNase-H"/>
    <property type="match status" value="1"/>
</dbReference>
<dbReference type="SUPFAM" id="SSF53098">
    <property type="entry name" value="Ribonuclease H-like"/>
    <property type="match status" value="1"/>
</dbReference>
<sequence length="218" mass="25159">MATEMIVKFDKYWFETCDTMAVATILDPRYKMKLIEFNFSKLFGKTHCAFEVDRIRRVCCNLVDEYQANSRDGFSQPSGSSQDMIDVDCQDSLSDYDMFILNERKSKRLKLQSELDQYLDEDVIPRRKYFDVLLLWKLNGIKYPILQAIARDFLAIPMSTVASESAFSTSGRLISPYHSRLNPETVEALMCAQNWLWTVEGDEVPDSYLDDAEGSTNT</sequence>
<keyword evidence="4" id="KW-1185">Reference proteome</keyword>
<dbReference type="GO" id="GO:0046983">
    <property type="term" value="F:protein dimerization activity"/>
    <property type="evidence" value="ECO:0007669"/>
    <property type="project" value="InterPro"/>
</dbReference>
<dbReference type="Pfam" id="PF05699">
    <property type="entry name" value="Dimer_Tnp_hAT"/>
    <property type="match status" value="1"/>
</dbReference>
<dbReference type="PANTHER" id="PTHR23272">
    <property type="entry name" value="BED FINGER-RELATED"/>
    <property type="match status" value="1"/>
</dbReference>
<comment type="caution">
    <text evidence="3">The sequence shown here is derived from an EMBL/GenBank/DDBJ whole genome shotgun (WGS) entry which is preliminary data.</text>
</comment>